<organism evidence="4 5">
    <name type="scientific">Aphanomyces astaci</name>
    <name type="common">Crayfish plague agent</name>
    <dbReference type="NCBI Taxonomy" id="112090"/>
    <lineage>
        <taxon>Eukaryota</taxon>
        <taxon>Sar</taxon>
        <taxon>Stramenopiles</taxon>
        <taxon>Oomycota</taxon>
        <taxon>Saprolegniomycetes</taxon>
        <taxon>Saprolegniales</taxon>
        <taxon>Verrucalvaceae</taxon>
        <taxon>Aphanomyces</taxon>
    </lineage>
</organism>
<reference evidence="4 5" key="1">
    <citation type="submission" date="2018-08" db="EMBL/GenBank/DDBJ databases">
        <title>Aphanomyces genome sequencing and annotation.</title>
        <authorList>
            <person name="Minardi D."/>
            <person name="Oidtmann B."/>
            <person name="Van Der Giezen M."/>
            <person name="Studholme D.J."/>
        </authorList>
    </citation>
    <scope>NUCLEOTIDE SEQUENCE [LARGE SCALE GENOMIC DNA]</scope>
    <source>
        <strain evidence="4 5">Sv</strain>
    </source>
</reference>
<evidence type="ECO:0000259" key="2">
    <source>
        <dbReference type="Pfam" id="PF18400"/>
    </source>
</evidence>
<dbReference type="GO" id="GO:0018279">
    <property type="term" value="P:protein N-linked glycosylation via asparagine"/>
    <property type="evidence" value="ECO:0007669"/>
    <property type="project" value="TreeGrafter"/>
</dbReference>
<dbReference type="Pfam" id="PF18401">
    <property type="entry name" value="Thioredoxin_13"/>
    <property type="match status" value="1"/>
</dbReference>
<feature type="signal peptide" evidence="1">
    <location>
        <begin position="1"/>
        <end position="22"/>
    </location>
</feature>
<dbReference type="PANTHER" id="PTHR11226">
    <property type="entry name" value="UDP-GLUCOSE GLYCOPROTEIN:GLUCOSYLTRANSFERASE"/>
    <property type="match status" value="1"/>
</dbReference>
<dbReference type="GO" id="GO:0051082">
    <property type="term" value="F:unfolded protein binding"/>
    <property type="evidence" value="ECO:0007669"/>
    <property type="project" value="TreeGrafter"/>
</dbReference>
<evidence type="ECO:0000313" key="4">
    <source>
        <dbReference type="EMBL" id="RHY87520.1"/>
    </source>
</evidence>
<dbReference type="PANTHER" id="PTHR11226:SF0">
    <property type="entry name" value="UDP-GLUCOSE:GLYCOPROTEIN GLUCOSYLTRANSFERASE"/>
    <property type="match status" value="1"/>
</dbReference>
<dbReference type="GO" id="GO:0005783">
    <property type="term" value="C:endoplasmic reticulum"/>
    <property type="evidence" value="ECO:0007669"/>
    <property type="project" value="TreeGrafter"/>
</dbReference>
<feature type="domain" description="UGGT thioredoxin-like" evidence="3">
    <location>
        <begin position="199"/>
        <end position="306"/>
    </location>
</feature>
<comment type="caution">
    <text evidence="4">The sequence shown here is derived from an EMBL/GenBank/DDBJ whole genome shotgun (WGS) entry which is preliminary data.</text>
</comment>
<evidence type="ECO:0000259" key="3">
    <source>
        <dbReference type="Pfam" id="PF18401"/>
    </source>
</evidence>
<gene>
    <name evidence="4" type="ORF">DYB35_010446</name>
</gene>
<accession>A0A3R6WQE3</accession>
<dbReference type="GO" id="GO:0003980">
    <property type="term" value="F:UDP-glucose:glycoprotein glucosyltransferase activity"/>
    <property type="evidence" value="ECO:0007669"/>
    <property type="project" value="InterPro"/>
</dbReference>
<dbReference type="InterPro" id="IPR009448">
    <property type="entry name" value="UDP-g_GGtrans"/>
</dbReference>
<dbReference type="InterPro" id="IPR040693">
    <property type="entry name" value="UGGT_TRXL_1"/>
</dbReference>
<dbReference type="Pfam" id="PF18400">
    <property type="entry name" value="Thioredoxin_12"/>
    <property type="match status" value="2"/>
</dbReference>
<dbReference type="Proteomes" id="UP000285712">
    <property type="component" value="Unassembled WGS sequence"/>
</dbReference>
<keyword evidence="1" id="KW-0732">Signal</keyword>
<evidence type="ECO:0000313" key="5">
    <source>
        <dbReference type="Proteomes" id="UP000285712"/>
    </source>
</evidence>
<sequence>MSLMWMGVATVVAAACSSVAESRQVQVNLTTSFLASPLHPVLETSEYLSQDNPALFFTYVAAVDVRYNAIKDKNNVNYTKVALEAAADVLPADSSVSRLLPFVLQTRAHSPSIELFNQTCAASGQHDFQLPVDHEYPSSNTAAATAPHVIVYGALTSPSFRAFHSTFVPLAVTGKVHYIVRHAPTDNTLPVLVHGYGPWQLTQLGYLATQYIMAAEDPLKRLQLLSQNFPKYASSLVLASKPVPQQTIDDINHARSQVATQRLYNRIVVNGLPVDFNEYGFNAFDFLKSLNGELRLADTLAKLDPTGSIKAAMGSLSSAPSDVRISLRGPVDGDAPLYLNSIETDEETAEWPTDLGSLRGPSWSLIYLRKTIVEDKDVATVFHVSKMFLAARANGKSARDKYLREVLSLNDLTVKEVLQIYSQAVGERYTNDDWLQTAKAILTDGDNDGVWAMTNLVAEKNLPINSQVFNGVVRKHVNVQEDIMTHFARDQPLYQTLVRANQITDDSDMLSELLGNDETYAVFCPWFDPEYKPPTTVVQLDWNDPVRCC</sequence>
<dbReference type="VEuPathDB" id="FungiDB:H257_17074"/>
<protein>
    <submittedName>
        <fullName evidence="4">Uncharacterized protein</fullName>
    </submittedName>
</protein>
<name>A0A3R6WQE3_APHAT</name>
<proteinExistence type="predicted"/>
<feature type="chain" id="PRO_5018741836" evidence="1">
    <location>
        <begin position="23"/>
        <end position="549"/>
    </location>
</feature>
<dbReference type="AlphaFoldDB" id="A0A3R6WQE3"/>
<evidence type="ECO:0000256" key="1">
    <source>
        <dbReference type="SAM" id="SignalP"/>
    </source>
</evidence>
<feature type="domain" description="UGGT thioredoxin-like" evidence="2">
    <location>
        <begin position="123"/>
        <end position="187"/>
    </location>
</feature>
<dbReference type="EMBL" id="QUTG01004659">
    <property type="protein sequence ID" value="RHY87520.1"/>
    <property type="molecule type" value="Genomic_DNA"/>
</dbReference>
<dbReference type="GO" id="GO:0036503">
    <property type="term" value="P:ERAD pathway"/>
    <property type="evidence" value="ECO:0007669"/>
    <property type="project" value="TreeGrafter"/>
</dbReference>
<dbReference type="InterPro" id="IPR040694">
    <property type="entry name" value="UGGT_TRXL_2"/>
</dbReference>
<feature type="domain" description="UGGT thioredoxin-like" evidence="2">
    <location>
        <begin position="41"/>
        <end position="122"/>
    </location>
</feature>